<dbReference type="InterPro" id="IPR036366">
    <property type="entry name" value="PGBDSf"/>
</dbReference>
<dbReference type="Pfam" id="PF01471">
    <property type="entry name" value="PG_binding_1"/>
    <property type="match status" value="1"/>
</dbReference>
<dbReference type="SUPFAM" id="SSF47090">
    <property type="entry name" value="PGBD-like"/>
    <property type="match status" value="1"/>
</dbReference>
<dbReference type="GO" id="GO:0009253">
    <property type="term" value="P:peptidoglycan catabolic process"/>
    <property type="evidence" value="ECO:0007669"/>
    <property type="project" value="TreeGrafter"/>
</dbReference>
<dbReference type="GO" id="GO:0008933">
    <property type="term" value="F:peptidoglycan lytic transglycosylase activity"/>
    <property type="evidence" value="ECO:0007669"/>
    <property type="project" value="TreeGrafter"/>
</dbReference>
<dbReference type="InterPro" id="IPR043426">
    <property type="entry name" value="MltB-like"/>
</dbReference>
<dbReference type="NCBIfam" id="TIGR02283">
    <property type="entry name" value="MltB_2"/>
    <property type="match status" value="1"/>
</dbReference>
<evidence type="ECO:0000256" key="1">
    <source>
        <dbReference type="SAM" id="SignalP"/>
    </source>
</evidence>
<dbReference type="InterPro" id="IPR011970">
    <property type="entry name" value="MltB_2"/>
</dbReference>
<evidence type="ECO:0000313" key="4">
    <source>
        <dbReference type="EMBL" id="MBB4065851.1"/>
    </source>
</evidence>
<organism evidence="4 5">
    <name type="scientific">Gellertiella hungarica</name>
    <dbReference type="NCBI Taxonomy" id="1572859"/>
    <lineage>
        <taxon>Bacteria</taxon>
        <taxon>Pseudomonadati</taxon>
        <taxon>Pseudomonadota</taxon>
        <taxon>Alphaproteobacteria</taxon>
        <taxon>Hyphomicrobiales</taxon>
        <taxon>Rhizobiaceae</taxon>
        <taxon>Gellertiella</taxon>
    </lineage>
</organism>
<dbReference type="InterPro" id="IPR002477">
    <property type="entry name" value="Peptidoglycan-bd-like"/>
</dbReference>
<comment type="caution">
    <text evidence="4">The sequence shown here is derived from an EMBL/GenBank/DDBJ whole genome shotgun (WGS) entry which is preliminary data.</text>
</comment>
<dbReference type="EMBL" id="JACIEZ010000006">
    <property type="protein sequence ID" value="MBB4065851.1"/>
    <property type="molecule type" value="Genomic_DNA"/>
</dbReference>
<evidence type="ECO:0000259" key="3">
    <source>
        <dbReference type="Pfam" id="PF13406"/>
    </source>
</evidence>
<feature type="domain" description="Peptidoglycan binding-like" evidence="2">
    <location>
        <begin position="359"/>
        <end position="402"/>
    </location>
</feature>
<feature type="signal peptide" evidence="1">
    <location>
        <begin position="1"/>
        <end position="21"/>
    </location>
</feature>
<evidence type="ECO:0000259" key="2">
    <source>
        <dbReference type="Pfam" id="PF01471"/>
    </source>
</evidence>
<dbReference type="Pfam" id="PF13406">
    <property type="entry name" value="SLT_2"/>
    <property type="match status" value="1"/>
</dbReference>
<protein>
    <submittedName>
        <fullName evidence="4">Lytic murein transglycosylase</fullName>
    </submittedName>
</protein>
<keyword evidence="1" id="KW-0732">Signal</keyword>
<sequence length="414" mass="45086">MNRIRPLLLALAVALAPTVSAGAVDKAAVERQFRGWIEEELWPEAKANGIERQTFEKAMARVKLDWTLSELVPPGSRPPKEVPQTQAEFSSPAPYFAEKRLQPLAAKGRALASTHARTLRQIEKTYGVPGSILLAIWGRETGYGAAKLPSPALDVLATRAFMSTRKELFRRELIAALHIVESGDATPDQLRGSSAGALGQPQFMPTSYLKYAVDFDGDGHRNIWTSVPDSLASMARFLVDKGWQGGRAWGYEVSIPQGVSCAQEGPDRAKALKDWEAMGITRISGKAFPAGEAGKEAMMLVPAGTHGPEFIVSPNFYVIKEYNNSDLYALFIGNLADRIAYGSGAFQAPFGNVGGMLRSDVKAMQDRLVKRGYDVGKADGLAGYKTRRSIGEWQEKNGMAPTCFPEPALKKAIR</sequence>
<dbReference type="InterPro" id="IPR031304">
    <property type="entry name" value="SLT_2"/>
</dbReference>
<dbReference type="Gene3D" id="1.10.530.10">
    <property type="match status" value="1"/>
</dbReference>
<dbReference type="CDD" id="cd13399">
    <property type="entry name" value="Slt35-like"/>
    <property type="match status" value="1"/>
</dbReference>
<dbReference type="Proteomes" id="UP000528286">
    <property type="component" value="Unassembled WGS sequence"/>
</dbReference>
<dbReference type="RefSeq" id="WP_183367142.1">
    <property type="nucleotide sequence ID" value="NZ_JACIEZ010000006.1"/>
</dbReference>
<accession>A0A7W6J6S3</accession>
<dbReference type="SUPFAM" id="SSF53955">
    <property type="entry name" value="Lysozyme-like"/>
    <property type="match status" value="1"/>
</dbReference>
<dbReference type="InterPro" id="IPR023346">
    <property type="entry name" value="Lysozyme-like_dom_sf"/>
</dbReference>
<feature type="domain" description="Transglycosylase SLT" evidence="3">
    <location>
        <begin position="33"/>
        <end position="337"/>
    </location>
</feature>
<evidence type="ECO:0000313" key="5">
    <source>
        <dbReference type="Proteomes" id="UP000528286"/>
    </source>
</evidence>
<dbReference type="PANTHER" id="PTHR30163">
    <property type="entry name" value="MEMBRANE-BOUND LYTIC MUREIN TRANSGLYCOSYLASE B"/>
    <property type="match status" value="1"/>
</dbReference>
<dbReference type="AlphaFoldDB" id="A0A7W6J6S3"/>
<dbReference type="Gene3D" id="1.10.101.10">
    <property type="entry name" value="PGBD-like superfamily/PGBD"/>
    <property type="match status" value="1"/>
</dbReference>
<dbReference type="PANTHER" id="PTHR30163:SF8">
    <property type="entry name" value="LYTIC MUREIN TRANSGLYCOSYLASE"/>
    <property type="match status" value="1"/>
</dbReference>
<keyword evidence="5" id="KW-1185">Reference proteome</keyword>
<proteinExistence type="predicted"/>
<reference evidence="4 5" key="1">
    <citation type="submission" date="2020-08" db="EMBL/GenBank/DDBJ databases">
        <title>Genomic Encyclopedia of Type Strains, Phase IV (KMG-IV): sequencing the most valuable type-strain genomes for metagenomic binning, comparative biology and taxonomic classification.</title>
        <authorList>
            <person name="Goeker M."/>
        </authorList>
    </citation>
    <scope>NUCLEOTIDE SEQUENCE [LARGE SCALE GENOMIC DNA]</scope>
    <source>
        <strain evidence="4 5">DSM 29853</strain>
    </source>
</reference>
<dbReference type="Gene3D" id="1.10.8.350">
    <property type="entry name" value="Bacterial muramidase"/>
    <property type="match status" value="1"/>
</dbReference>
<gene>
    <name evidence="4" type="ORF">GGR23_003059</name>
</gene>
<dbReference type="InterPro" id="IPR036365">
    <property type="entry name" value="PGBD-like_sf"/>
</dbReference>
<feature type="chain" id="PRO_5031256444" evidence="1">
    <location>
        <begin position="22"/>
        <end position="414"/>
    </location>
</feature>
<name>A0A7W6J6S3_9HYPH</name>